<dbReference type="AlphaFoldDB" id="A0A3Q9RRL6"/>
<accession>A0A3Q9RRL6</accession>
<dbReference type="EMBL" id="CP026096">
    <property type="protein sequence ID" value="AZV45690.1"/>
    <property type="molecule type" value="Genomic_DNA"/>
</dbReference>
<dbReference type="KEGG" id="pasa:BAOM_p037"/>
<geneLocation type="plasmid" evidence="2">
    <name>pom18</name>
</geneLocation>
<proteinExistence type="predicted"/>
<gene>
    <name evidence="1" type="ORF">BAOM_p037</name>
</gene>
<evidence type="ECO:0000313" key="1">
    <source>
        <dbReference type="EMBL" id="AZV45690.1"/>
    </source>
</evidence>
<name>A0A3Q9RRL6_9BACI</name>
<evidence type="ECO:0000313" key="2">
    <source>
        <dbReference type="Proteomes" id="UP000283095"/>
    </source>
</evidence>
<keyword evidence="1" id="KW-0614">Plasmid</keyword>
<dbReference type="RefSeq" id="WP_127762744.1">
    <property type="nucleotide sequence ID" value="NZ_CP026096.1"/>
</dbReference>
<dbReference type="Proteomes" id="UP000283095">
    <property type="component" value="Plasmid pOM18"/>
</dbReference>
<sequence length="149" mass="17095">MKKTVVAFTIAGTLVGLSGGYAIGFYNADQRQDEKIIGEINRLANIKERPRVELDQQTSMEYMGRERLVSSEGEESIISDTYEIITMESDEIVVESAREEDGDNITFDKKIFTSKGFHPDYGDIYRVGWKESDYNHQEWDKVVLVEQIK</sequence>
<organism evidence="1 2">
    <name type="scientific">Peribacillus asahii</name>
    <dbReference type="NCBI Taxonomy" id="228899"/>
    <lineage>
        <taxon>Bacteria</taxon>
        <taxon>Bacillati</taxon>
        <taxon>Bacillota</taxon>
        <taxon>Bacilli</taxon>
        <taxon>Bacillales</taxon>
        <taxon>Bacillaceae</taxon>
        <taxon>Peribacillus</taxon>
    </lineage>
</organism>
<reference evidence="1 2" key="1">
    <citation type="submission" date="2018-01" db="EMBL/GenBank/DDBJ databases">
        <title>Bacillus asahii Genome sequencing and assembly.</title>
        <authorList>
            <person name="Jiang H."/>
            <person name="Feng Y."/>
            <person name="Zhao F."/>
            <person name="Lin X."/>
        </authorList>
    </citation>
    <scope>NUCLEOTIDE SEQUENCE [LARGE SCALE GENOMIC DNA]</scope>
    <source>
        <strain evidence="1 2">OM18</strain>
        <plasmid evidence="2">pom18</plasmid>
    </source>
</reference>
<protein>
    <submittedName>
        <fullName evidence="1">Uncharacterized protein</fullName>
    </submittedName>
</protein>